<gene>
    <name evidence="11 12" type="primary">kdpC</name>
    <name evidence="12" type="ORF">GCM10007415_32160</name>
</gene>
<sequence length="187" mass="20456">MKKHLIPAAVLTLVMLVFFTVIYPMAVWGIAQFSPNWGKGEIIEHEGRHHYANIGHSFIRDDYFWSRPSAVDYNAGGSGGSNKGPSNEEYLASVQARIDTFLLHNPGIDKSQIPVDLITASGSGLDPHISIQAAEVQVARVARERNLPEDTVSELVASQTEKPLLGIFGPARINVLKLNLALDNLSE</sequence>
<keyword evidence="9 11" id="KW-0406">Ion transport</keyword>
<reference evidence="12" key="2">
    <citation type="submission" date="2020-09" db="EMBL/GenBank/DDBJ databases">
        <authorList>
            <person name="Sun Q."/>
            <person name="Zhou Y."/>
        </authorList>
    </citation>
    <scope>NUCLEOTIDE SEQUENCE</scope>
    <source>
        <strain evidence="12">CGMCC 1.12195</strain>
    </source>
</reference>
<feature type="transmembrane region" description="Helical" evidence="11">
    <location>
        <begin position="6"/>
        <end position="31"/>
    </location>
</feature>
<name>A0A917HWE6_9SPHI</name>
<dbReference type="RefSeq" id="WP_188507089.1">
    <property type="nucleotide sequence ID" value="NZ_BMER01000003.1"/>
</dbReference>
<keyword evidence="13" id="KW-1185">Reference proteome</keyword>
<evidence type="ECO:0000256" key="1">
    <source>
        <dbReference type="ARBA" id="ARBA00022448"/>
    </source>
</evidence>
<keyword evidence="2 11" id="KW-1003">Cell membrane</keyword>
<organism evidence="12 13">
    <name type="scientific">Parapedobacter pyrenivorans</name>
    <dbReference type="NCBI Taxonomy" id="1305674"/>
    <lineage>
        <taxon>Bacteria</taxon>
        <taxon>Pseudomonadati</taxon>
        <taxon>Bacteroidota</taxon>
        <taxon>Sphingobacteriia</taxon>
        <taxon>Sphingobacteriales</taxon>
        <taxon>Sphingobacteriaceae</taxon>
        <taxon>Parapedobacter</taxon>
    </lineage>
</organism>
<dbReference type="EMBL" id="BMER01000003">
    <property type="protein sequence ID" value="GGG94620.1"/>
    <property type="molecule type" value="Genomic_DNA"/>
</dbReference>
<proteinExistence type="inferred from homology"/>
<comment type="subunit">
    <text evidence="11">The system is composed of three essential subunits: KdpA, KdpB and KdpC.</text>
</comment>
<accession>A0A917HWE6</accession>
<dbReference type="AlphaFoldDB" id="A0A917HWE6"/>
<comment type="function">
    <text evidence="11">Part of the high-affinity ATP-driven potassium transport (or Kdp) system, which catalyzes the hydrolysis of ATP coupled with the electrogenic transport of potassium into the cytoplasm. This subunit acts as a catalytic chaperone that increases the ATP-binding affinity of the ATP-hydrolyzing subunit KdpB by the formation of a transient KdpB/KdpC/ATP ternary complex.</text>
</comment>
<evidence type="ECO:0000256" key="7">
    <source>
        <dbReference type="ARBA" id="ARBA00022958"/>
    </source>
</evidence>
<evidence type="ECO:0000256" key="8">
    <source>
        <dbReference type="ARBA" id="ARBA00022989"/>
    </source>
</evidence>
<keyword evidence="8 11" id="KW-1133">Transmembrane helix</keyword>
<evidence type="ECO:0000256" key="4">
    <source>
        <dbReference type="ARBA" id="ARBA00022692"/>
    </source>
</evidence>
<dbReference type="GO" id="GO:0005524">
    <property type="term" value="F:ATP binding"/>
    <property type="evidence" value="ECO:0007669"/>
    <property type="project" value="UniProtKB-UniRule"/>
</dbReference>
<dbReference type="Pfam" id="PF02669">
    <property type="entry name" value="KdpC"/>
    <property type="match status" value="1"/>
</dbReference>
<evidence type="ECO:0000256" key="10">
    <source>
        <dbReference type="ARBA" id="ARBA00023136"/>
    </source>
</evidence>
<keyword evidence="7 11" id="KW-0630">Potassium</keyword>
<keyword evidence="1 11" id="KW-0813">Transport</keyword>
<evidence type="ECO:0000256" key="6">
    <source>
        <dbReference type="ARBA" id="ARBA00022840"/>
    </source>
</evidence>
<dbReference type="PANTHER" id="PTHR30042:SF2">
    <property type="entry name" value="POTASSIUM-TRANSPORTING ATPASE KDPC SUBUNIT"/>
    <property type="match status" value="1"/>
</dbReference>
<protein>
    <recommendedName>
        <fullName evidence="11">Potassium-transporting ATPase KdpC subunit</fullName>
    </recommendedName>
    <alternativeName>
        <fullName evidence="11">ATP phosphohydrolase [potassium-transporting] C chain</fullName>
    </alternativeName>
    <alternativeName>
        <fullName evidence="11">Potassium-binding and translocating subunit C</fullName>
    </alternativeName>
    <alternativeName>
        <fullName evidence="11">Potassium-translocating ATPase C chain</fullName>
    </alternativeName>
</protein>
<comment type="subcellular location">
    <subcellularLocation>
        <location evidence="11">Cell membrane</location>
        <topology evidence="11">Single-pass membrane protein</topology>
    </subcellularLocation>
</comment>
<keyword evidence="6 11" id="KW-0067">ATP-binding</keyword>
<evidence type="ECO:0000256" key="2">
    <source>
        <dbReference type="ARBA" id="ARBA00022475"/>
    </source>
</evidence>
<comment type="caution">
    <text evidence="12">The sequence shown here is derived from an EMBL/GenBank/DDBJ whole genome shotgun (WGS) entry which is preliminary data.</text>
</comment>
<dbReference type="GO" id="GO:0008556">
    <property type="term" value="F:P-type potassium transmembrane transporter activity"/>
    <property type="evidence" value="ECO:0007669"/>
    <property type="project" value="InterPro"/>
</dbReference>
<evidence type="ECO:0000256" key="5">
    <source>
        <dbReference type="ARBA" id="ARBA00022741"/>
    </source>
</evidence>
<dbReference type="PIRSF" id="PIRSF001296">
    <property type="entry name" value="K_ATPase_KdpC"/>
    <property type="match status" value="1"/>
</dbReference>
<dbReference type="PANTHER" id="PTHR30042">
    <property type="entry name" value="POTASSIUM-TRANSPORTING ATPASE C CHAIN"/>
    <property type="match status" value="1"/>
</dbReference>
<dbReference type="NCBIfam" id="TIGR00681">
    <property type="entry name" value="kdpC"/>
    <property type="match status" value="1"/>
</dbReference>
<dbReference type="InterPro" id="IPR003820">
    <property type="entry name" value="KdpC"/>
</dbReference>
<comment type="similarity">
    <text evidence="11">Belongs to the KdpC family.</text>
</comment>
<dbReference type="NCBIfam" id="NF010606">
    <property type="entry name" value="PRK14002.1"/>
    <property type="match status" value="1"/>
</dbReference>
<keyword evidence="4 11" id="KW-0812">Transmembrane</keyword>
<dbReference type="HAMAP" id="MF_00276">
    <property type="entry name" value="KdpC"/>
    <property type="match status" value="1"/>
</dbReference>
<reference evidence="12" key="1">
    <citation type="journal article" date="2014" name="Int. J. Syst. Evol. Microbiol.">
        <title>Complete genome sequence of Corynebacterium casei LMG S-19264T (=DSM 44701T), isolated from a smear-ripened cheese.</title>
        <authorList>
            <consortium name="US DOE Joint Genome Institute (JGI-PGF)"/>
            <person name="Walter F."/>
            <person name="Albersmeier A."/>
            <person name="Kalinowski J."/>
            <person name="Ruckert C."/>
        </authorList>
    </citation>
    <scope>NUCLEOTIDE SEQUENCE</scope>
    <source>
        <strain evidence="12">CGMCC 1.12195</strain>
    </source>
</reference>
<dbReference type="Proteomes" id="UP000660862">
    <property type="component" value="Unassembled WGS sequence"/>
</dbReference>
<dbReference type="NCBIfam" id="NF001454">
    <property type="entry name" value="PRK00315.1"/>
    <property type="match status" value="1"/>
</dbReference>
<evidence type="ECO:0000313" key="12">
    <source>
        <dbReference type="EMBL" id="GGG94620.1"/>
    </source>
</evidence>
<dbReference type="GO" id="GO:0005886">
    <property type="term" value="C:plasma membrane"/>
    <property type="evidence" value="ECO:0007669"/>
    <property type="project" value="UniProtKB-SubCell"/>
</dbReference>
<evidence type="ECO:0000256" key="9">
    <source>
        <dbReference type="ARBA" id="ARBA00023065"/>
    </source>
</evidence>
<keyword evidence="3 11" id="KW-0633">Potassium transport</keyword>
<evidence type="ECO:0000256" key="11">
    <source>
        <dbReference type="HAMAP-Rule" id="MF_00276"/>
    </source>
</evidence>
<evidence type="ECO:0000313" key="13">
    <source>
        <dbReference type="Proteomes" id="UP000660862"/>
    </source>
</evidence>
<evidence type="ECO:0000256" key="3">
    <source>
        <dbReference type="ARBA" id="ARBA00022538"/>
    </source>
</evidence>
<keyword evidence="10 11" id="KW-0472">Membrane</keyword>
<keyword evidence="5 11" id="KW-0547">Nucleotide-binding</keyword>